<keyword evidence="8" id="KW-1185">Reference proteome</keyword>
<comment type="similarity">
    <text evidence="5">Belongs to the CbiD family.</text>
</comment>
<dbReference type="Proteomes" id="UP001145145">
    <property type="component" value="Unassembled WGS sequence"/>
</dbReference>
<proteinExistence type="inferred from homology"/>
<comment type="catalytic activity">
    <reaction evidence="5">
        <text>Co-precorrin-5B + S-adenosyl-L-methionine = Co-precorrin-6A + S-adenosyl-L-homocysteine</text>
        <dbReference type="Rhea" id="RHEA:26285"/>
        <dbReference type="ChEBI" id="CHEBI:57856"/>
        <dbReference type="ChEBI" id="CHEBI:59789"/>
        <dbReference type="ChEBI" id="CHEBI:60063"/>
        <dbReference type="ChEBI" id="CHEBI:60064"/>
        <dbReference type="EC" id="2.1.1.195"/>
    </reaction>
</comment>
<keyword evidence="3 5" id="KW-0808">Transferase</keyword>
<dbReference type="GO" id="GO:0032259">
    <property type="term" value="P:methylation"/>
    <property type="evidence" value="ECO:0007669"/>
    <property type="project" value="UniProtKB-KW"/>
</dbReference>
<dbReference type="HAMAP" id="MF_00787">
    <property type="entry name" value="CbiD"/>
    <property type="match status" value="1"/>
</dbReference>
<dbReference type="RefSeq" id="WP_281844464.1">
    <property type="nucleotide sequence ID" value="NZ_BSBO01000037.1"/>
</dbReference>
<dbReference type="EMBL" id="BSCH01000003">
    <property type="protein sequence ID" value="GLG89214.1"/>
    <property type="molecule type" value="Genomic_DNA"/>
</dbReference>
<dbReference type="EMBL" id="BSBO01000037">
    <property type="protein sequence ID" value="GLG05806.1"/>
    <property type="molecule type" value="Genomic_DNA"/>
</dbReference>
<evidence type="ECO:0000256" key="5">
    <source>
        <dbReference type="HAMAP-Rule" id="MF_00787"/>
    </source>
</evidence>
<dbReference type="SUPFAM" id="SSF111342">
    <property type="entry name" value="CbiD-like"/>
    <property type="match status" value="1"/>
</dbReference>
<dbReference type="NCBIfam" id="TIGR00312">
    <property type="entry name" value="cbiD"/>
    <property type="match status" value="1"/>
</dbReference>
<evidence type="ECO:0000313" key="8">
    <source>
        <dbReference type="Proteomes" id="UP001145145"/>
    </source>
</evidence>
<protein>
    <recommendedName>
        <fullName evidence="5">Cobalt-precorrin-5B C(1)-methyltransferase</fullName>
        <ecNumber evidence="5">2.1.1.195</ecNumber>
    </recommendedName>
    <alternativeName>
        <fullName evidence="5">Cobalt-precorrin-6A synthase</fullName>
    </alternativeName>
</protein>
<dbReference type="Pfam" id="PF01888">
    <property type="entry name" value="CbiD"/>
    <property type="match status" value="1"/>
</dbReference>
<comment type="function">
    <text evidence="5">Catalyzes the methylation of C-1 in cobalt-precorrin-5B to form cobalt-precorrin-6A.</text>
</comment>
<dbReference type="EC" id="2.1.1.195" evidence="5"/>
<sequence length="408" mass="43989">MEKQTVIKGQKELKRGYTTGTCAAAAAKAAAIMLFSGEEIREVRITVPAGETLLLEVEEIVRHSDAVSCAVRKDAGDDPDITHGMLVFAEVKKVSAVRQETDADPEADPVRIVLEGGEGIGRVTKPGLEQPVGAPAINKVPRKMITEALRQAAGEAGFCGTLRVTISAPEGKTLAKKTFNPRLGIVGGLSILGTTGIVEPMSEQALTETILLEMKVQKQEGIQTLCLVPGNYGSDFLKDELSFSPDRAVKCSNYVGEALDMAVVLGFPRVLLVGHIGKFAKLAAGVMNTHSRIADARAEVFLAALSHLAAGALKEDPGRMEKLIGLVPEIEESVTTDEMLAVLTRAGIREDVMSRIMERISWHINQRTRGEVQVELLTFSKEWGILGKTEGAMALLEQIKEERKGQKE</sequence>
<keyword evidence="1 5" id="KW-0169">Cobalamin biosynthesis</keyword>
<reference evidence="6" key="2">
    <citation type="submission" date="2022-11" db="EMBL/GenBank/DDBJ databases">
        <title>Draft genome sequence of Sellimonas catena strain 12EGH17.</title>
        <authorList>
            <person name="Atsushi H."/>
            <person name="Moriya O."/>
            <person name="Mitsuo S."/>
        </authorList>
    </citation>
    <scope>NUCLEOTIDE SEQUENCE</scope>
    <source>
        <strain evidence="6">12EGH17</strain>
    </source>
</reference>
<gene>
    <name evidence="5 6" type="primary">cbiD</name>
    <name evidence="6" type="ORF">Selli1_29800</name>
    <name evidence="7" type="ORF">Selli2_06410</name>
</gene>
<keyword evidence="2 5" id="KW-0489">Methyltransferase</keyword>
<comment type="pathway">
    <text evidence="5">Cofactor biosynthesis; adenosylcobalamin biosynthesis; cob(II)yrinate a,c-diamide from sirohydrochlorin (anaerobic route): step 6/10.</text>
</comment>
<dbReference type="InterPro" id="IPR002748">
    <property type="entry name" value="CbiD"/>
</dbReference>
<dbReference type="Gene3D" id="3.30.2110.10">
    <property type="entry name" value="CbiD-like"/>
    <property type="match status" value="1"/>
</dbReference>
<reference evidence="6 8" key="5">
    <citation type="journal article" date="2023" name="Int. J. Syst. Evol. Microbiol.">
        <title>Sellimonas catena sp. nov., isolated from human faeces.</title>
        <authorList>
            <person name="Hisatomi A."/>
            <person name="Ohkuma M."/>
            <person name="Sakamoto M."/>
        </authorList>
    </citation>
    <scope>NUCLEOTIDE SEQUENCE [LARGE SCALE GENOMIC DNA]</scope>
    <source>
        <strain evidence="6 8">12EGH17</strain>
        <strain evidence="7">18CBH55</strain>
    </source>
</reference>
<evidence type="ECO:0000256" key="3">
    <source>
        <dbReference type="ARBA" id="ARBA00022679"/>
    </source>
</evidence>
<organism evidence="6 8">
    <name type="scientific">Sellimonas catena</name>
    <dbReference type="NCBI Taxonomy" id="2994035"/>
    <lineage>
        <taxon>Bacteria</taxon>
        <taxon>Bacillati</taxon>
        <taxon>Bacillota</taxon>
        <taxon>Clostridia</taxon>
        <taxon>Lachnospirales</taxon>
        <taxon>Lachnospiraceae</taxon>
        <taxon>Sellimonas</taxon>
    </lineage>
</organism>
<keyword evidence="4 5" id="KW-0949">S-adenosyl-L-methionine</keyword>
<dbReference type="PANTHER" id="PTHR35863">
    <property type="entry name" value="COBALT-PRECORRIN-5B C(1)-METHYLTRANSFERASE"/>
    <property type="match status" value="1"/>
</dbReference>
<dbReference type="InterPro" id="IPR036074">
    <property type="entry name" value="CbiD_sf"/>
</dbReference>
<reference evidence="7" key="4">
    <citation type="submission" date="2022-11" db="EMBL/GenBank/DDBJ databases">
        <title>Draft genome sequence of Sellimonas catena strain 18CBH55.</title>
        <authorList>
            <person name="Hisatomi A."/>
            <person name="Ohkuma M."/>
            <person name="Sakamoto M."/>
        </authorList>
    </citation>
    <scope>NUCLEOTIDE SEQUENCE</scope>
    <source>
        <strain evidence="7">18CBH55</strain>
    </source>
</reference>
<evidence type="ECO:0000256" key="4">
    <source>
        <dbReference type="ARBA" id="ARBA00022691"/>
    </source>
</evidence>
<evidence type="ECO:0000313" key="7">
    <source>
        <dbReference type="EMBL" id="GLG89214.1"/>
    </source>
</evidence>
<evidence type="ECO:0000256" key="2">
    <source>
        <dbReference type="ARBA" id="ARBA00022603"/>
    </source>
</evidence>
<dbReference type="PANTHER" id="PTHR35863:SF1">
    <property type="entry name" value="COBALT-PRECORRIN-5B C(1)-METHYLTRANSFERASE"/>
    <property type="match status" value="1"/>
</dbReference>
<dbReference type="Proteomes" id="UP001145094">
    <property type="component" value="Unassembled WGS sequence"/>
</dbReference>
<evidence type="ECO:0000256" key="1">
    <source>
        <dbReference type="ARBA" id="ARBA00022573"/>
    </source>
</evidence>
<dbReference type="GO" id="GO:0019251">
    <property type="term" value="P:anaerobic cobalamin biosynthetic process"/>
    <property type="evidence" value="ECO:0007669"/>
    <property type="project" value="UniProtKB-UniRule"/>
</dbReference>
<reference evidence="6" key="1">
    <citation type="submission" date="2022-11" db="EMBL/GenBank/DDBJ databases">
        <title>Draft genome sequence of Sellimonas catena strain 12EGH17.</title>
        <authorList>
            <person name="Hisatomi A."/>
            <person name="Ohkuma M."/>
            <person name="Sakamoto M."/>
        </authorList>
    </citation>
    <scope>NUCLEOTIDE SEQUENCE</scope>
    <source>
        <strain evidence="6">12EGH17</strain>
    </source>
</reference>
<evidence type="ECO:0000313" key="6">
    <source>
        <dbReference type="EMBL" id="GLG05806.1"/>
    </source>
</evidence>
<reference evidence="7" key="3">
    <citation type="submission" date="2022-11" db="EMBL/GenBank/DDBJ databases">
        <title>Draft genome sequence of Sellimonas catena strain 18CBH55.</title>
        <authorList>
            <person name="Atsushi H."/>
            <person name="Moriya O."/>
            <person name="Mitsuo S."/>
        </authorList>
    </citation>
    <scope>NUCLEOTIDE SEQUENCE</scope>
    <source>
        <strain evidence="7">18CBH55</strain>
    </source>
</reference>
<dbReference type="AlphaFoldDB" id="A0A9W6CDD8"/>
<dbReference type="GO" id="GO:0008168">
    <property type="term" value="F:methyltransferase activity"/>
    <property type="evidence" value="ECO:0007669"/>
    <property type="project" value="UniProtKB-UniRule"/>
</dbReference>
<dbReference type="PIRSF" id="PIRSF026782">
    <property type="entry name" value="CbiD"/>
    <property type="match status" value="1"/>
</dbReference>
<accession>A0A9W6CDD8</accession>
<comment type="caution">
    <text evidence="6">The sequence shown here is derived from an EMBL/GenBank/DDBJ whole genome shotgun (WGS) entry which is preliminary data.</text>
</comment>
<name>A0A9W6CDD8_9FIRM</name>